<dbReference type="RefSeq" id="WP_229745769.1">
    <property type="nucleotide sequence ID" value="NZ_BMCU01000001.1"/>
</dbReference>
<dbReference type="InterPro" id="IPR036390">
    <property type="entry name" value="WH_DNA-bd_sf"/>
</dbReference>
<dbReference type="AlphaFoldDB" id="A0A917FQW8"/>
<dbReference type="Gene3D" id="1.10.10.10">
    <property type="entry name" value="Winged helix-like DNA-binding domain superfamily/Winged helix DNA-binding domain"/>
    <property type="match status" value="1"/>
</dbReference>
<keyword evidence="4" id="KW-1185">Reference proteome</keyword>
<organism evidence="3 4">
    <name type="scientific">Rhodococcoides trifolii</name>
    <dbReference type="NCBI Taxonomy" id="908250"/>
    <lineage>
        <taxon>Bacteria</taxon>
        <taxon>Bacillati</taxon>
        <taxon>Actinomycetota</taxon>
        <taxon>Actinomycetes</taxon>
        <taxon>Mycobacteriales</taxon>
        <taxon>Nocardiaceae</taxon>
        <taxon>Rhodococcoides</taxon>
    </lineage>
</organism>
<evidence type="ECO:0000259" key="2">
    <source>
        <dbReference type="Pfam" id="PF10400"/>
    </source>
</evidence>
<dbReference type="Gene3D" id="6.10.140.190">
    <property type="match status" value="1"/>
</dbReference>
<dbReference type="SUPFAM" id="SSF46785">
    <property type="entry name" value="Winged helix' DNA-binding domain"/>
    <property type="match status" value="1"/>
</dbReference>
<feature type="domain" description="Transcription regulator PadR N-terminal" evidence="1">
    <location>
        <begin position="28"/>
        <end position="98"/>
    </location>
</feature>
<name>A0A917FQW8_9NOCA</name>
<dbReference type="EMBL" id="BMCU01000001">
    <property type="protein sequence ID" value="GGF96704.1"/>
    <property type="molecule type" value="Genomic_DNA"/>
</dbReference>
<evidence type="ECO:0000313" key="3">
    <source>
        <dbReference type="EMBL" id="GGF96704.1"/>
    </source>
</evidence>
<dbReference type="Pfam" id="PF03551">
    <property type="entry name" value="PadR"/>
    <property type="match status" value="1"/>
</dbReference>
<sequence>MDPPQWTVNLWDHRGVTDKPLNSTAASMLGFLHEGPMTGWDLIATAQYRIGEFWTITRSQVYRELATLADRGLIVGLESGARERKPYEITESGRTAFAAWIHRQPDAGTIRNPMLLTLAFGAHLEPTVLATMLATHRREHEAVLVGYRAQAVNPEIIKHPFAAATLEFGITYEEGVLKWFDRLPAILDNIAP</sequence>
<dbReference type="InterPro" id="IPR018309">
    <property type="entry name" value="Tscrpt_reg_PadR_C"/>
</dbReference>
<dbReference type="InterPro" id="IPR036388">
    <property type="entry name" value="WH-like_DNA-bd_sf"/>
</dbReference>
<dbReference type="Pfam" id="PF10400">
    <property type="entry name" value="Vir_act_alpha_C"/>
    <property type="match status" value="1"/>
</dbReference>
<protein>
    <submittedName>
        <fullName evidence="3">PadR family transcriptional regulator</fullName>
    </submittedName>
</protein>
<gene>
    <name evidence="3" type="ORF">GCM10007304_08350</name>
</gene>
<dbReference type="PANTHER" id="PTHR43252:SF2">
    <property type="entry name" value="TRANSCRIPTION REGULATOR, PADR-LIKE FAMILY"/>
    <property type="match status" value="1"/>
</dbReference>
<evidence type="ECO:0000313" key="4">
    <source>
        <dbReference type="Proteomes" id="UP000654257"/>
    </source>
</evidence>
<proteinExistence type="predicted"/>
<reference evidence="3" key="1">
    <citation type="journal article" date="2014" name="Int. J. Syst. Evol. Microbiol.">
        <title>Complete genome sequence of Corynebacterium casei LMG S-19264T (=DSM 44701T), isolated from a smear-ripened cheese.</title>
        <authorList>
            <consortium name="US DOE Joint Genome Institute (JGI-PGF)"/>
            <person name="Walter F."/>
            <person name="Albersmeier A."/>
            <person name="Kalinowski J."/>
            <person name="Ruckert C."/>
        </authorList>
    </citation>
    <scope>NUCLEOTIDE SEQUENCE</scope>
    <source>
        <strain evidence="3">CCM 7905</strain>
    </source>
</reference>
<evidence type="ECO:0000259" key="1">
    <source>
        <dbReference type="Pfam" id="PF03551"/>
    </source>
</evidence>
<dbReference type="InterPro" id="IPR005149">
    <property type="entry name" value="Tscrpt_reg_PadR_N"/>
</dbReference>
<feature type="domain" description="Transcription regulator PadR C-terminal" evidence="2">
    <location>
        <begin position="110"/>
        <end position="187"/>
    </location>
</feature>
<dbReference type="PANTHER" id="PTHR43252">
    <property type="entry name" value="TRANSCRIPTIONAL REGULATOR YQJI"/>
    <property type="match status" value="1"/>
</dbReference>
<comment type="caution">
    <text evidence="3">The sequence shown here is derived from an EMBL/GenBank/DDBJ whole genome shotgun (WGS) entry which is preliminary data.</text>
</comment>
<accession>A0A917FQW8</accession>
<dbReference type="Proteomes" id="UP000654257">
    <property type="component" value="Unassembled WGS sequence"/>
</dbReference>
<reference evidence="3" key="2">
    <citation type="submission" date="2020-09" db="EMBL/GenBank/DDBJ databases">
        <authorList>
            <person name="Sun Q."/>
            <person name="Sedlacek I."/>
        </authorList>
    </citation>
    <scope>NUCLEOTIDE SEQUENCE</scope>
    <source>
        <strain evidence="3">CCM 7905</strain>
    </source>
</reference>